<dbReference type="Gene3D" id="2.60.40.10">
    <property type="entry name" value="Immunoglobulins"/>
    <property type="match status" value="2"/>
</dbReference>
<reference evidence="3 4" key="1">
    <citation type="submission" date="2019-06" db="EMBL/GenBank/DDBJ databases">
        <title>Description of Kitasatospora acidophila sp. nov. isolated from pine grove soil, and reclassification of Streptomyces novaecaesareae to Kitasatospora novaeceasareae comb. nov.</title>
        <authorList>
            <person name="Kim M.J."/>
        </authorList>
    </citation>
    <scope>NUCLEOTIDE SEQUENCE [LARGE SCALE GENOMIC DNA]</scope>
    <source>
        <strain evidence="3 4">MMS16-CNU292</strain>
    </source>
</reference>
<protein>
    <submittedName>
        <fullName evidence="3">Lipase</fullName>
    </submittedName>
</protein>
<dbReference type="EMBL" id="VIGB01000003">
    <property type="protein sequence ID" value="TQF07009.1"/>
    <property type="molecule type" value="Genomic_DNA"/>
</dbReference>
<name>A0A540WDA0_9ACTN</name>
<dbReference type="RefSeq" id="WP_141637414.1">
    <property type="nucleotide sequence ID" value="NZ_VIGB01000003.1"/>
</dbReference>
<dbReference type="InterPro" id="IPR002909">
    <property type="entry name" value="IPT_dom"/>
</dbReference>
<dbReference type="Proteomes" id="UP000319103">
    <property type="component" value="Unassembled WGS sequence"/>
</dbReference>
<dbReference type="SUPFAM" id="SSF53474">
    <property type="entry name" value="alpha/beta-Hydrolases"/>
    <property type="match status" value="1"/>
</dbReference>
<dbReference type="GO" id="GO:0006629">
    <property type="term" value="P:lipid metabolic process"/>
    <property type="evidence" value="ECO:0007669"/>
    <property type="project" value="InterPro"/>
</dbReference>
<dbReference type="SUPFAM" id="SSF81296">
    <property type="entry name" value="E set domains"/>
    <property type="match status" value="2"/>
</dbReference>
<dbReference type="AlphaFoldDB" id="A0A540WDA0"/>
<evidence type="ECO:0000313" key="4">
    <source>
        <dbReference type="Proteomes" id="UP000319103"/>
    </source>
</evidence>
<gene>
    <name evidence="3" type="ORF">E6W39_38530</name>
</gene>
<dbReference type="Gene3D" id="3.40.50.1820">
    <property type="entry name" value="alpha/beta hydrolase"/>
    <property type="match status" value="1"/>
</dbReference>
<dbReference type="InterPro" id="IPR029058">
    <property type="entry name" value="AB_hydrolase_fold"/>
</dbReference>
<comment type="caution">
    <text evidence="3">The sequence shown here is derived from an EMBL/GenBank/DDBJ whole genome shotgun (WGS) entry which is preliminary data.</text>
</comment>
<dbReference type="GO" id="GO:0005975">
    <property type="term" value="P:carbohydrate metabolic process"/>
    <property type="evidence" value="ECO:0007669"/>
    <property type="project" value="UniProtKB-ARBA"/>
</dbReference>
<evidence type="ECO:0000313" key="3">
    <source>
        <dbReference type="EMBL" id="TQF07009.1"/>
    </source>
</evidence>
<feature type="domain" description="IPT/TIG" evidence="2">
    <location>
        <begin position="443"/>
        <end position="525"/>
    </location>
</feature>
<dbReference type="CDD" id="cd00603">
    <property type="entry name" value="IPT_PCSR"/>
    <property type="match status" value="1"/>
</dbReference>
<organism evidence="3 4">
    <name type="scientific">Kitasatospora acidiphila</name>
    <dbReference type="NCBI Taxonomy" id="2567942"/>
    <lineage>
        <taxon>Bacteria</taxon>
        <taxon>Bacillati</taxon>
        <taxon>Actinomycetota</taxon>
        <taxon>Actinomycetes</taxon>
        <taxon>Kitasatosporales</taxon>
        <taxon>Streptomycetaceae</taxon>
        <taxon>Kitasatospora</taxon>
    </lineage>
</organism>
<sequence>MTTPTQPQVCMTLSALAATGATPRPSGETLAQQTWRIIAGVSQQLSNAALATQGAWQLAWLALSPDNANLAYIARTTDGSNQFAVVSRGTIGNITDILEDLDVGTVVPFTASGSPTLVAVSKGAMTAFTQVATMVSIPPPNGDVLGVTLPESAFAYPGTTLAQALAGMVQAAPTTPPPTVFVTGHSLGGCIATMLAPYLYTQAQSWTNVPRFALETFAAPTAGLQSFATYVNGLPWLSNNHHFNAWDAVPLAWSSLGVVKQDKWYPTPGPAGNTTVHDLFAVLNGLRKGNVYVQPGVQQQLPLDGDYSAHDPALINSTTADFMGQVAYQHANNTYLGLLQAPRIPSGPVVTGLSQTSGNGSDTVTIYGSGFTPGIAGFTSTVVVDFGPVPCVSKYVVSSDGTKVTVNVPDGVGIVDVRVTNTLGTSPAAPLGQFAYDGPAPLVVTGVNPISGPAKKTTVTITGSGFPKDAGVDFKDRASTSVTWVSDTQLTATAPLQVDDSQTVDITVTVGDIASPTSPGDEFTYTGL</sequence>
<dbReference type="InterPro" id="IPR013783">
    <property type="entry name" value="Ig-like_fold"/>
</dbReference>
<dbReference type="OrthoDB" id="5522031at2"/>
<keyword evidence="4" id="KW-1185">Reference proteome</keyword>
<evidence type="ECO:0000259" key="2">
    <source>
        <dbReference type="Pfam" id="PF01833"/>
    </source>
</evidence>
<dbReference type="Pfam" id="PF01833">
    <property type="entry name" value="TIG"/>
    <property type="match status" value="2"/>
</dbReference>
<feature type="domain" description="IPT/TIG" evidence="2">
    <location>
        <begin position="348"/>
        <end position="427"/>
    </location>
</feature>
<dbReference type="InterPro" id="IPR014756">
    <property type="entry name" value="Ig_E-set"/>
</dbReference>
<evidence type="ECO:0000259" key="1">
    <source>
        <dbReference type="Pfam" id="PF01764"/>
    </source>
</evidence>
<accession>A0A540WDA0</accession>
<proteinExistence type="predicted"/>
<dbReference type="Pfam" id="PF01764">
    <property type="entry name" value="Lipase_3"/>
    <property type="match status" value="1"/>
</dbReference>
<dbReference type="InterPro" id="IPR002921">
    <property type="entry name" value="Fungal_lipase-type"/>
</dbReference>
<feature type="domain" description="Fungal lipase-type" evidence="1">
    <location>
        <begin position="85"/>
        <end position="234"/>
    </location>
</feature>
<dbReference type="CDD" id="cd00102">
    <property type="entry name" value="IPT"/>
    <property type="match status" value="1"/>
</dbReference>